<evidence type="ECO:0000256" key="1">
    <source>
        <dbReference type="ARBA" id="ARBA00001637"/>
    </source>
</evidence>
<dbReference type="NCBIfam" id="TIGR00177">
    <property type="entry name" value="molyb_syn"/>
    <property type="match status" value="1"/>
</dbReference>
<organism evidence="7">
    <name type="scientific">marine sediment metagenome</name>
    <dbReference type="NCBI Taxonomy" id="412755"/>
    <lineage>
        <taxon>unclassified sequences</taxon>
        <taxon>metagenomes</taxon>
        <taxon>ecological metagenomes</taxon>
    </lineage>
</organism>
<name>A0A0F9NQ58_9ZZZZ</name>
<dbReference type="InterPro" id="IPR012247">
    <property type="entry name" value="MoaC_MogA"/>
</dbReference>
<protein>
    <recommendedName>
        <fullName evidence="3">cyclic pyranopterin monophosphate synthase</fullName>
        <ecNumber evidence="3">4.6.1.17</ecNumber>
    </recommendedName>
</protein>
<dbReference type="InterPro" id="IPR023045">
    <property type="entry name" value="MoaC"/>
</dbReference>
<dbReference type="NCBIfam" id="NF002947">
    <property type="entry name" value="PRK03604.1"/>
    <property type="match status" value="1"/>
</dbReference>
<dbReference type="NCBIfam" id="NF006870">
    <property type="entry name" value="PRK09364.1"/>
    <property type="match status" value="1"/>
</dbReference>
<keyword evidence="4" id="KW-0501">Molybdenum cofactor biosynthesis</keyword>
<evidence type="ECO:0000313" key="7">
    <source>
        <dbReference type="EMBL" id="KKM83402.1"/>
    </source>
</evidence>
<dbReference type="InterPro" id="IPR051920">
    <property type="entry name" value="MPT_Adenylyltrnsfr/MoaC-Rel"/>
</dbReference>
<dbReference type="SMART" id="SM00852">
    <property type="entry name" value="MoCF_biosynth"/>
    <property type="match status" value="1"/>
</dbReference>
<dbReference type="InterPro" id="IPR036425">
    <property type="entry name" value="MoaB/Mog-like_dom_sf"/>
</dbReference>
<dbReference type="CDD" id="cd00886">
    <property type="entry name" value="MogA_MoaB"/>
    <property type="match status" value="1"/>
</dbReference>
<dbReference type="NCBIfam" id="TIGR00581">
    <property type="entry name" value="moaC"/>
    <property type="match status" value="1"/>
</dbReference>
<dbReference type="InterPro" id="IPR036522">
    <property type="entry name" value="MoaC_sf"/>
</dbReference>
<dbReference type="PANTHER" id="PTHR43764:SF1">
    <property type="entry name" value="MOLYBDOPTERIN MOLYBDOTRANSFERASE"/>
    <property type="match status" value="1"/>
</dbReference>
<dbReference type="Gene3D" id="3.40.980.10">
    <property type="entry name" value="MoaB/Mog-like domain"/>
    <property type="match status" value="1"/>
</dbReference>
<gene>
    <name evidence="7" type="ORF">LCGC14_1309760</name>
</gene>
<feature type="domain" description="MoaB/Mog" evidence="6">
    <location>
        <begin position="149"/>
        <end position="293"/>
    </location>
</feature>
<evidence type="ECO:0000256" key="2">
    <source>
        <dbReference type="ARBA" id="ARBA00005046"/>
    </source>
</evidence>
<dbReference type="EC" id="4.6.1.17" evidence="3"/>
<comment type="catalytic activity">
    <reaction evidence="1">
        <text>(8S)-3',8-cyclo-7,8-dihydroguanosine 5'-triphosphate = cyclic pyranopterin phosphate + diphosphate</text>
        <dbReference type="Rhea" id="RHEA:49580"/>
        <dbReference type="ChEBI" id="CHEBI:33019"/>
        <dbReference type="ChEBI" id="CHEBI:59648"/>
        <dbReference type="ChEBI" id="CHEBI:131766"/>
        <dbReference type="EC" id="4.6.1.17"/>
    </reaction>
</comment>
<dbReference type="AlphaFoldDB" id="A0A0F9NQ58"/>
<dbReference type="CDD" id="cd01420">
    <property type="entry name" value="MoaC_PE"/>
    <property type="match status" value="1"/>
</dbReference>
<dbReference type="InterPro" id="IPR001453">
    <property type="entry name" value="MoaB/Mog_dom"/>
</dbReference>
<dbReference type="PANTHER" id="PTHR43764">
    <property type="entry name" value="MOLYBDENUM COFACTOR BIOSYNTHESIS"/>
    <property type="match status" value="1"/>
</dbReference>
<comment type="pathway">
    <text evidence="2">Cofactor biosynthesis; molybdopterin biosynthesis.</text>
</comment>
<proteinExistence type="predicted"/>
<dbReference type="InterPro" id="IPR002820">
    <property type="entry name" value="Mopterin_CF_biosynth-C_dom"/>
</dbReference>
<dbReference type="InterPro" id="IPR008284">
    <property type="entry name" value="MoCF_biosynth_CS"/>
</dbReference>
<keyword evidence="5" id="KW-0456">Lyase</keyword>
<dbReference type="Gene3D" id="3.30.70.640">
    <property type="entry name" value="Molybdopterin cofactor biosynthesis C (MoaC) domain"/>
    <property type="match status" value="1"/>
</dbReference>
<dbReference type="UniPathway" id="UPA00344"/>
<evidence type="ECO:0000256" key="5">
    <source>
        <dbReference type="ARBA" id="ARBA00023239"/>
    </source>
</evidence>
<dbReference type="Pfam" id="PF00994">
    <property type="entry name" value="MoCF_biosynth"/>
    <property type="match status" value="1"/>
</dbReference>
<dbReference type="GO" id="GO:0061799">
    <property type="term" value="F:cyclic pyranopterin monophosphate synthase activity"/>
    <property type="evidence" value="ECO:0007669"/>
    <property type="project" value="UniProtKB-EC"/>
</dbReference>
<dbReference type="SUPFAM" id="SSF53218">
    <property type="entry name" value="Molybdenum cofactor biosynthesis proteins"/>
    <property type="match status" value="1"/>
</dbReference>
<evidence type="ECO:0000256" key="3">
    <source>
        <dbReference type="ARBA" id="ARBA00012575"/>
    </source>
</evidence>
<evidence type="ECO:0000256" key="4">
    <source>
        <dbReference type="ARBA" id="ARBA00023150"/>
    </source>
</evidence>
<evidence type="ECO:0000259" key="6">
    <source>
        <dbReference type="SMART" id="SM00852"/>
    </source>
</evidence>
<dbReference type="PROSITE" id="PS01078">
    <property type="entry name" value="MOCF_BIOSYNTHESIS_1"/>
    <property type="match status" value="1"/>
</dbReference>
<dbReference type="SUPFAM" id="SSF55040">
    <property type="entry name" value="Molybdenum cofactor biosynthesis protein C, MoaC"/>
    <property type="match status" value="1"/>
</dbReference>
<accession>A0A0F9NQ58</accession>
<comment type="caution">
    <text evidence="7">The sequence shown here is derived from an EMBL/GenBank/DDBJ whole genome shotgun (WGS) entry which is preliminary data.</text>
</comment>
<dbReference type="InterPro" id="IPR047594">
    <property type="entry name" value="MoaC_bact/euk"/>
</dbReference>
<sequence length="309" mass="34210">MIDISSKFETLREARAEARVKMAESTVEAVRKGRVPKGNVLEIARVAAVMAAKKTSELIPFCHPLPVDFVGIDYEMKKNEIAIRSEVRSIWKTGVEMEALTAVSVAALTVYDMLKPLDKGLVIERIVLLEKKGGKSDFQDQFPKPLKTGVLVISDSTFKGKRKDKSGEIIRNRLKEYPIILEEFKILPDDKEIISKEVIRLSDKQKLDIIITTGGTGLGPKDVTPEATKEVLDRIVPGITEVMRSFGQKRTPYAMLSRNLAGVRGKTLIINLPGSSRGAEESMNSLFPGVLHSMKMIRGGGHNSPKKKK</sequence>
<reference evidence="7" key="1">
    <citation type="journal article" date="2015" name="Nature">
        <title>Complex archaea that bridge the gap between prokaryotes and eukaryotes.</title>
        <authorList>
            <person name="Spang A."/>
            <person name="Saw J.H."/>
            <person name="Jorgensen S.L."/>
            <person name="Zaremba-Niedzwiedzka K."/>
            <person name="Martijn J."/>
            <person name="Lind A.E."/>
            <person name="van Eijk R."/>
            <person name="Schleper C."/>
            <person name="Guy L."/>
            <person name="Ettema T.J."/>
        </authorList>
    </citation>
    <scope>NUCLEOTIDE SEQUENCE</scope>
</reference>
<dbReference type="EMBL" id="LAZR01007719">
    <property type="protein sequence ID" value="KKM83402.1"/>
    <property type="molecule type" value="Genomic_DNA"/>
</dbReference>
<dbReference type="Pfam" id="PF01967">
    <property type="entry name" value="MoaC"/>
    <property type="match status" value="1"/>
</dbReference>
<dbReference type="GO" id="GO:0006777">
    <property type="term" value="P:Mo-molybdopterin cofactor biosynthetic process"/>
    <property type="evidence" value="ECO:0007669"/>
    <property type="project" value="UniProtKB-KW"/>
</dbReference>
<dbReference type="PIRSF" id="PIRSF036594">
    <property type="entry name" value="MoaC_MogA"/>
    <property type="match status" value="1"/>
</dbReference>